<dbReference type="PANTHER" id="PTHR31390:SF12">
    <property type="entry name" value="PUTATIVE (DUF3527)-RELATED"/>
    <property type="match status" value="1"/>
</dbReference>
<feature type="compositionally biased region" description="Basic and acidic residues" evidence="1">
    <location>
        <begin position="14"/>
        <end position="24"/>
    </location>
</feature>
<dbReference type="STRING" id="337451.A0A3S3P2Y3"/>
<dbReference type="Pfam" id="PF12043">
    <property type="entry name" value="DUF3527"/>
    <property type="match status" value="2"/>
</dbReference>
<proteinExistence type="predicted"/>
<feature type="compositionally biased region" description="Basic and acidic residues" evidence="1">
    <location>
        <begin position="514"/>
        <end position="525"/>
    </location>
</feature>
<feature type="region of interest" description="Disordered" evidence="1">
    <location>
        <begin position="463"/>
        <end position="534"/>
    </location>
</feature>
<keyword evidence="3" id="KW-1185">Reference proteome</keyword>
<feature type="region of interest" description="Disordered" evidence="1">
    <location>
        <begin position="240"/>
        <end position="267"/>
    </location>
</feature>
<feature type="region of interest" description="Disordered" evidence="1">
    <location>
        <begin position="891"/>
        <end position="926"/>
    </location>
</feature>
<feature type="region of interest" description="Disordered" evidence="1">
    <location>
        <begin position="183"/>
        <end position="224"/>
    </location>
</feature>
<dbReference type="AlphaFoldDB" id="A0A3S3P2Y3"/>
<evidence type="ECO:0000256" key="1">
    <source>
        <dbReference type="SAM" id="MobiDB-lite"/>
    </source>
</evidence>
<evidence type="ECO:0000313" key="3">
    <source>
        <dbReference type="Proteomes" id="UP000283530"/>
    </source>
</evidence>
<feature type="compositionally biased region" description="Polar residues" evidence="1">
    <location>
        <begin position="895"/>
        <end position="915"/>
    </location>
</feature>
<feature type="region of interest" description="Disordered" evidence="1">
    <location>
        <begin position="419"/>
        <end position="444"/>
    </location>
</feature>
<feature type="compositionally biased region" description="Basic and acidic residues" evidence="1">
    <location>
        <begin position="33"/>
        <end position="56"/>
    </location>
</feature>
<dbReference type="OrthoDB" id="1898655at2759"/>
<name>A0A3S3P2Y3_9MAGN</name>
<comment type="caution">
    <text evidence="2">The sequence shown here is derived from an EMBL/GenBank/DDBJ whole genome shotgun (WGS) entry which is preliminary data.</text>
</comment>
<reference evidence="2 3" key="1">
    <citation type="journal article" date="2019" name="Nat. Plants">
        <title>Stout camphor tree genome fills gaps in understanding of flowering plant genome evolution.</title>
        <authorList>
            <person name="Chaw S.M."/>
            <person name="Liu Y.C."/>
            <person name="Wu Y.W."/>
            <person name="Wang H.Y."/>
            <person name="Lin C.I."/>
            <person name="Wu C.S."/>
            <person name="Ke H.M."/>
            <person name="Chang L.Y."/>
            <person name="Hsu C.Y."/>
            <person name="Yang H.T."/>
            <person name="Sudianto E."/>
            <person name="Hsu M.H."/>
            <person name="Wu K.P."/>
            <person name="Wang L.N."/>
            <person name="Leebens-Mack J.H."/>
            <person name="Tsai I.J."/>
        </authorList>
    </citation>
    <scope>NUCLEOTIDE SEQUENCE [LARGE SCALE GENOMIC DNA]</scope>
    <source>
        <strain evidence="3">cv. Chaw 1501</strain>
        <tissue evidence="2">Young leaves</tissue>
    </source>
</reference>
<dbReference type="InterPro" id="IPR021916">
    <property type="entry name" value="DUF3527"/>
</dbReference>
<feature type="compositionally biased region" description="Polar residues" evidence="1">
    <location>
        <begin position="426"/>
        <end position="444"/>
    </location>
</feature>
<feature type="compositionally biased region" description="Polar residues" evidence="1">
    <location>
        <begin position="189"/>
        <end position="198"/>
    </location>
</feature>
<sequence>MKNDGEIESNSQHETSKSAKEKILSPRASRNSKLQDRDSVLKLEKPIEQPHADQRPEAMANTNDGQKKQSKKATGDEELVKFMSDLPCYLQRTGRGCNIQEKALNFGVLDWKRLERWKYEQKKVLGGRNVLSSSSSSYDLSSTFGSSTNSVESACETSSHAPKKQFPPLDFYLNLSAKEDHSKVPNARITGQHTASNDLKTESRGDQSIGRQHRRSEHEKNSRNDLCSKAILHNTCQTSENALSNSKDHPPLACAKGKMKARDGESKSRAEQIQESGLHLQDENCVNGLNTYEFLSIREYPKDESPDSCLKYGPSAFHDVRTTEINHKVFSEDFHFEFTLSSDIPHSCPFPCNSQSREWPDTKAGTSVDLQDTKTTSNVHHSCADSDEMPVTMTKDQHEEQKNHSITRAAFETLNGLGPIKEKTATETTKNLSPGRCSTSSLNNTPRSFSFREVSDAQQVNSTFTPITLSNSSNRDKASSSNRAKSSPLRRMLDPLLKPKASKHLSSDNLLSGSHEDDGAQKHQSNEVLTSTNGFRSPNAVSNCCPSVKRNLNFSTRASTETHEKHVGLKKHARLQLACKNGQPLFTFTVNGSDILAAMMRKVYISGKNDFEWVYTFYSVHEVKKNKRWINQGSKRKWRGYASNVVGQMKISCSQCHKITGDDVSNHAMAREFVLFGAELKQAADDTLDFLPSSELTAIIIKAPKQKENGCAGRQSNSSHMKPVKCFPQGCDSCYLVENKSHSSILVILPGGVHSQPATAVPSTLIHRWRTGGSCDCGGWDEGCTLRILTSQGQGSNSLSSSHACCFSNETLHVDLFVQGGSQENRHVFNLAFFKEGLYAVDFNASISLLQAFSICVAILHGGKPANLSEMQNMLETKSSLDPESIENDIIKAPNKSQGENPTGRSQGGIPTSYVSYPPHSPVGRV</sequence>
<dbReference type="PANTHER" id="PTHR31390">
    <property type="entry name" value="EXPRESSED PROTEIN"/>
    <property type="match status" value="1"/>
</dbReference>
<evidence type="ECO:0000313" key="2">
    <source>
        <dbReference type="EMBL" id="RWR92083.1"/>
    </source>
</evidence>
<gene>
    <name evidence="2" type="ORF">CKAN_02127600</name>
</gene>
<accession>A0A3S3P2Y3</accession>
<dbReference type="Proteomes" id="UP000283530">
    <property type="component" value="Unassembled WGS sequence"/>
</dbReference>
<feature type="region of interest" description="Disordered" evidence="1">
    <location>
        <begin position="1"/>
        <end position="76"/>
    </location>
</feature>
<dbReference type="EMBL" id="QPKB01000009">
    <property type="protein sequence ID" value="RWR92083.1"/>
    <property type="molecule type" value="Genomic_DNA"/>
</dbReference>
<organism evidence="2 3">
    <name type="scientific">Cinnamomum micranthum f. kanehirae</name>
    <dbReference type="NCBI Taxonomy" id="337451"/>
    <lineage>
        <taxon>Eukaryota</taxon>
        <taxon>Viridiplantae</taxon>
        <taxon>Streptophyta</taxon>
        <taxon>Embryophyta</taxon>
        <taxon>Tracheophyta</taxon>
        <taxon>Spermatophyta</taxon>
        <taxon>Magnoliopsida</taxon>
        <taxon>Magnoliidae</taxon>
        <taxon>Laurales</taxon>
        <taxon>Lauraceae</taxon>
        <taxon>Cinnamomum</taxon>
    </lineage>
</organism>
<protein>
    <submittedName>
        <fullName evidence="2">Uncharacterized protein</fullName>
    </submittedName>
</protein>